<sequence>MRSVLTSFIAGLIIAVVWGYFVDLRNGNITGFLIKVIGFPLALVFFDRMQVFFNKMWNSKKKE</sequence>
<reference evidence="2 3" key="1">
    <citation type="submission" date="2023-07" db="EMBL/GenBank/DDBJ databases">
        <title>Genomic Encyclopedia of Type Strains, Phase IV (KMG-IV): sequencing the most valuable type-strain genomes for metagenomic binning, comparative biology and taxonomic classification.</title>
        <authorList>
            <person name="Goeker M."/>
        </authorList>
    </citation>
    <scope>NUCLEOTIDE SEQUENCE [LARGE SCALE GENOMIC DNA]</scope>
    <source>
        <strain evidence="2 3">DSM 46876</strain>
    </source>
</reference>
<evidence type="ECO:0000256" key="1">
    <source>
        <dbReference type="SAM" id="Phobius"/>
    </source>
</evidence>
<keyword evidence="1" id="KW-1133">Transmembrane helix</keyword>
<dbReference type="EMBL" id="JAUSUV010000012">
    <property type="protein sequence ID" value="MDQ0418492.1"/>
    <property type="molecule type" value="Genomic_DNA"/>
</dbReference>
<dbReference type="AlphaFoldDB" id="A0AAJ1TKE3"/>
<evidence type="ECO:0000313" key="2">
    <source>
        <dbReference type="EMBL" id="MDQ0418492.1"/>
    </source>
</evidence>
<feature type="transmembrane region" description="Helical" evidence="1">
    <location>
        <begin position="29"/>
        <end position="46"/>
    </location>
</feature>
<evidence type="ECO:0000313" key="3">
    <source>
        <dbReference type="Proteomes" id="UP001238450"/>
    </source>
</evidence>
<keyword evidence="1" id="KW-0812">Transmembrane</keyword>
<name>A0AAJ1TKE3_9BACL</name>
<dbReference type="RefSeq" id="WP_307254239.1">
    <property type="nucleotide sequence ID" value="NZ_JAUSUV010000012.1"/>
</dbReference>
<proteinExistence type="predicted"/>
<dbReference type="Proteomes" id="UP001238450">
    <property type="component" value="Unassembled WGS sequence"/>
</dbReference>
<accession>A0AAJ1TKE3</accession>
<protein>
    <submittedName>
        <fullName evidence="2">F0F1-type ATP synthase assembly protein I</fullName>
    </submittedName>
</protein>
<keyword evidence="3" id="KW-1185">Reference proteome</keyword>
<organism evidence="2 3">
    <name type="scientific">Croceifilum oryzae</name>
    <dbReference type="NCBI Taxonomy" id="1553429"/>
    <lineage>
        <taxon>Bacteria</taxon>
        <taxon>Bacillati</taxon>
        <taxon>Bacillota</taxon>
        <taxon>Bacilli</taxon>
        <taxon>Bacillales</taxon>
        <taxon>Thermoactinomycetaceae</taxon>
        <taxon>Croceifilum</taxon>
    </lineage>
</organism>
<keyword evidence="1" id="KW-0472">Membrane</keyword>
<comment type="caution">
    <text evidence="2">The sequence shown here is derived from an EMBL/GenBank/DDBJ whole genome shotgun (WGS) entry which is preliminary data.</text>
</comment>
<gene>
    <name evidence="2" type="ORF">J2Z48_002684</name>
</gene>